<feature type="signal peptide" evidence="3">
    <location>
        <begin position="1"/>
        <end position="19"/>
    </location>
</feature>
<evidence type="ECO:0000256" key="2">
    <source>
        <dbReference type="ARBA" id="ARBA00022737"/>
    </source>
</evidence>
<dbReference type="SUPFAM" id="SSF49265">
    <property type="entry name" value="Fibronectin type III"/>
    <property type="match status" value="2"/>
</dbReference>
<dbReference type="Pfam" id="PF18962">
    <property type="entry name" value="Por_Secre_tail"/>
    <property type="match status" value="1"/>
</dbReference>
<reference evidence="5 6" key="1">
    <citation type="submission" date="2016-10" db="EMBL/GenBank/DDBJ databases">
        <authorList>
            <person name="de Groot N.N."/>
        </authorList>
    </citation>
    <scope>NUCLEOTIDE SEQUENCE [LARGE SCALE GENOMIC DNA]</scope>
    <source>
        <strain evidence="5 6">CGMCC 1.7005</strain>
    </source>
</reference>
<dbReference type="Pfam" id="PF00041">
    <property type="entry name" value="fn3"/>
    <property type="match status" value="1"/>
</dbReference>
<evidence type="ECO:0000313" key="5">
    <source>
        <dbReference type="EMBL" id="SFT79264.1"/>
    </source>
</evidence>
<dbReference type="InterPro" id="IPR045474">
    <property type="entry name" value="GEVED"/>
</dbReference>
<dbReference type="EMBL" id="FPAS01000004">
    <property type="protein sequence ID" value="SFT79264.1"/>
    <property type="molecule type" value="Genomic_DNA"/>
</dbReference>
<organism evidence="5 6">
    <name type="scientific">Lishizhenia tianjinensis</name>
    <dbReference type="NCBI Taxonomy" id="477690"/>
    <lineage>
        <taxon>Bacteria</taxon>
        <taxon>Pseudomonadati</taxon>
        <taxon>Bacteroidota</taxon>
        <taxon>Flavobacteriia</taxon>
        <taxon>Flavobacteriales</taxon>
        <taxon>Crocinitomicaceae</taxon>
        <taxon>Lishizhenia</taxon>
    </lineage>
</organism>
<dbReference type="SMART" id="SM00060">
    <property type="entry name" value="FN3"/>
    <property type="match status" value="3"/>
</dbReference>
<dbReference type="NCBIfam" id="TIGR04183">
    <property type="entry name" value="Por_Secre_tail"/>
    <property type="match status" value="1"/>
</dbReference>
<dbReference type="InterPro" id="IPR036116">
    <property type="entry name" value="FN3_sf"/>
</dbReference>
<dbReference type="Gene3D" id="2.60.40.10">
    <property type="entry name" value="Immunoglobulins"/>
    <property type="match status" value="2"/>
</dbReference>
<proteinExistence type="predicted"/>
<dbReference type="CDD" id="cd00063">
    <property type="entry name" value="FN3"/>
    <property type="match status" value="1"/>
</dbReference>
<dbReference type="PANTHER" id="PTHR46708:SF11">
    <property type="entry name" value="RECEPTOR-TYPE TYROSINE-PROTEIN PHOSPHATASE ETA-LIKE"/>
    <property type="match status" value="1"/>
</dbReference>
<dbReference type="AlphaFoldDB" id="A0A1I7AWH4"/>
<dbReference type="PANTHER" id="PTHR46708">
    <property type="entry name" value="TENASCIN"/>
    <property type="match status" value="1"/>
</dbReference>
<evidence type="ECO:0000259" key="4">
    <source>
        <dbReference type="PROSITE" id="PS50853"/>
    </source>
</evidence>
<evidence type="ECO:0000256" key="1">
    <source>
        <dbReference type="ARBA" id="ARBA00022729"/>
    </source>
</evidence>
<feature type="chain" id="PRO_5014634442" evidence="3">
    <location>
        <begin position="20"/>
        <end position="1054"/>
    </location>
</feature>
<dbReference type="RefSeq" id="WP_090250062.1">
    <property type="nucleotide sequence ID" value="NZ_FPAS01000004.1"/>
</dbReference>
<dbReference type="InterPro" id="IPR050991">
    <property type="entry name" value="ECM_Regulatory_Proteins"/>
</dbReference>
<dbReference type="OrthoDB" id="975384at2"/>
<dbReference type="STRING" id="477690.SAMN05216474_2353"/>
<feature type="domain" description="Fibronectin type-III" evidence="4">
    <location>
        <begin position="174"/>
        <end position="265"/>
    </location>
</feature>
<dbReference type="Proteomes" id="UP000236454">
    <property type="component" value="Unassembled WGS sequence"/>
</dbReference>
<sequence length="1054" mass="113119">MKRKLLTLAALAASSWSFGQYCLSGPSSLSDTNVGEVDVTGDNTSINFIGCPAVAGLNDQTASSIDVTAGNTYSIDVEWSSCNNNYLSYGSVWIDFNGDFTFDPGELIGDWIGYPSSNSTYSFTVPTNAVNGPRRMRVVQREGGGLPISPCSNYTYGSTIDFTVIISGGTGCGSPYDLAITDGSTTGVSLTWDYFGTPSGGYIVEYGSIAFTPGYGTSSSVVSTPSINLTGLPTDSIYDIYVRAICGPGDTSVYFGPVQGNTFGQGHYLESNIECGPGFVDIQSTGTQHVLGASGNLGVTLPFPILHHGVEYTVATIGYNGAVYLGMQNGAINEFNSGIQIGGNVGYYVLWDDYEGELEPNDGVYTQVMGTAPNRTYVIQWEVEHDYANGINMNFQLLINEATMDVYYLYNNTVVGSNFYSNGYSATIGLVTDFDREQKSYNNSTFLENNSCLHYYFTNCPKIENLQVTTYDYNQIGITWTPGSANETNWTIEYGPAGFTPGAGTIISTTNTYDTITGLAQLTDYDVYVYSECASGITGSGIKVEHQTAPSCANPFGLSATGVPDSVYASWNWQPNGSGQLAASYNIAYLPSGQDVYGPNSNVHNTGGFVYADSIFDPNLIASGVYDVYVQTICNTGDTSLYIGPVNFLASLDNDSPCFAQELQVDGTPYILYNNGAQVDAGIQTIAPPASGFYETTGWGNQNMYKTTWYTFTAPASGDVMIAGTDLNFPGKMAVYETSDCADYAQFNLVGANDNGVLFTNTGAPEWVVCGLTPNQTYYLLHSSNSNTQGNFSIRLTTLDFNAGNVAGVIDACIGDTVDLFNSITNYDVQYGRWIDLANTSQMVTQNDFATTVLAAQQYDFEYRVELGCSYDSIIGKVKVYPLSSAGNDGSINVCKNEPVNLYHGLTGSVDLDGVWYDPQDNVVNSDIPSSGTIPGQFNYDYIAGNGICPDDTAIMVVIVNPVCDWLSVENVEIQGVTVYPNPTSDVLNIVSAGEHDDLAISVIDVNGRIVRSSSEKLVAGGSVQLNVADLNTGVYLVELHNGAIKNTYRIVVQ</sequence>
<accession>A0A1I7AWH4</accession>
<evidence type="ECO:0000256" key="3">
    <source>
        <dbReference type="SAM" id="SignalP"/>
    </source>
</evidence>
<gene>
    <name evidence="5" type="ORF">SAMN05216474_2353</name>
</gene>
<feature type="domain" description="Fibronectin type-III" evidence="4">
    <location>
        <begin position="462"/>
        <end position="551"/>
    </location>
</feature>
<name>A0A1I7AWH4_9FLAO</name>
<dbReference type="InterPro" id="IPR003961">
    <property type="entry name" value="FN3_dom"/>
</dbReference>
<protein>
    <submittedName>
        <fullName evidence="5">Por secretion system C-terminal sorting domain-containing protein</fullName>
    </submittedName>
</protein>
<keyword evidence="6" id="KW-1185">Reference proteome</keyword>
<dbReference type="Pfam" id="PF20009">
    <property type="entry name" value="GEVED"/>
    <property type="match status" value="1"/>
</dbReference>
<keyword evidence="2" id="KW-0677">Repeat</keyword>
<dbReference type="InterPro" id="IPR013783">
    <property type="entry name" value="Ig-like_fold"/>
</dbReference>
<dbReference type="InterPro" id="IPR026444">
    <property type="entry name" value="Secre_tail"/>
</dbReference>
<dbReference type="PROSITE" id="PS50853">
    <property type="entry name" value="FN3"/>
    <property type="match status" value="2"/>
</dbReference>
<evidence type="ECO:0000313" key="6">
    <source>
        <dbReference type="Proteomes" id="UP000236454"/>
    </source>
</evidence>
<keyword evidence="1 3" id="KW-0732">Signal</keyword>